<dbReference type="KEGG" id="splr:C0J00_01280"/>
<organism evidence="1 2">
    <name type="scientific">Streptococcus pluranimalium</name>
    <dbReference type="NCBI Taxonomy" id="82348"/>
    <lineage>
        <taxon>Bacteria</taxon>
        <taxon>Bacillati</taxon>
        <taxon>Bacillota</taxon>
        <taxon>Bacilli</taxon>
        <taxon>Lactobacillales</taxon>
        <taxon>Streptococcaceae</taxon>
        <taxon>Streptococcus</taxon>
    </lineage>
</organism>
<dbReference type="EMBL" id="CP025536">
    <property type="protein sequence ID" value="AUW95854.1"/>
    <property type="molecule type" value="Genomic_DNA"/>
</dbReference>
<dbReference type="OrthoDB" id="2043595at2"/>
<reference evidence="1 2" key="1">
    <citation type="submission" date="2017-12" db="EMBL/GenBank/DDBJ databases">
        <authorList>
            <person name="Hurst M.R.H."/>
        </authorList>
    </citation>
    <scope>NUCLEOTIDE SEQUENCE [LARGE SCALE GENOMIC DNA]</scope>
    <source>
        <strain evidence="1 2">TH11417</strain>
    </source>
</reference>
<gene>
    <name evidence="1" type="ORF">C0J00_01280</name>
</gene>
<reference evidence="1 2" key="2">
    <citation type="submission" date="2018-02" db="EMBL/GenBank/DDBJ databases">
        <title>Whole genome sequencing analysis of Streptococcus pluranimalium isolated from cattle infected mastitis in China.</title>
        <authorList>
            <person name="Zhang J.-R."/>
            <person name="Hu G.-Z."/>
        </authorList>
    </citation>
    <scope>NUCLEOTIDE SEQUENCE [LARGE SCALE GENOMIC DNA]</scope>
    <source>
        <strain evidence="1 2">TH11417</strain>
    </source>
</reference>
<protein>
    <submittedName>
        <fullName evidence="1">Uncharacterized protein</fullName>
    </submittedName>
</protein>
<keyword evidence="2" id="KW-1185">Reference proteome</keyword>
<dbReference type="GeneID" id="98392543"/>
<dbReference type="AlphaFoldDB" id="A0A2L0D2C8"/>
<evidence type="ECO:0000313" key="1">
    <source>
        <dbReference type="EMBL" id="AUW95854.1"/>
    </source>
</evidence>
<accession>A0A2L0D2C8</accession>
<dbReference type="RefSeq" id="WP_104967195.1">
    <property type="nucleotide sequence ID" value="NZ_CP025536.1"/>
</dbReference>
<dbReference type="Proteomes" id="UP000238956">
    <property type="component" value="Chromosome"/>
</dbReference>
<proteinExistence type="predicted"/>
<dbReference type="Gene3D" id="3.40.50.300">
    <property type="entry name" value="P-loop containing nucleotide triphosphate hydrolases"/>
    <property type="match status" value="1"/>
</dbReference>
<dbReference type="InterPro" id="IPR027417">
    <property type="entry name" value="P-loop_NTPase"/>
</dbReference>
<sequence length="197" mass="22936">MIISVQGSMAVGKTSVVNYLGQKLHEVFVSHEDISPVVTKINQLQLDKDNYKDYQMIQALWIDHEISRYGKVADKKVVLMDFGAEEIDFYTRFYPKACGKDWQLSPQLINKLKALETCLPDLVIYLDASESELRQRKQLDKTRRRSFFDFQLDNLLPIKRDWFLAKDNTIVVDTNAKTLEEVSQEVYMIISKYVSDN</sequence>
<dbReference type="SUPFAM" id="SSF52540">
    <property type="entry name" value="P-loop containing nucleoside triphosphate hydrolases"/>
    <property type="match status" value="1"/>
</dbReference>
<name>A0A2L0D2C8_9STRE</name>
<evidence type="ECO:0000313" key="2">
    <source>
        <dbReference type="Proteomes" id="UP000238956"/>
    </source>
</evidence>